<feature type="coiled-coil region" evidence="5">
    <location>
        <begin position="251"/>
        <end position="285"/>
    </location>
</feature>
<keyword evidence="3" id="KW-0234">DNA repair</keyword>
<dbReference type="EMBL" id="JBBPBM010000023">
    <property type="protein sequence ID" value="KAK8546550.1"/>
    <property type="molecule type" value="Genomic_DNA"/>
</dbReference>
<evidence type="ECO:0000256" key="1">
    <source>
        <dbReference type="ARBA" id="ARBA00004123"/>
    </source>
</evidence>
<feature type="compositionally biased region" description="Basic and acidic residues" evidence="6">
    <location>
        <begin position="13"/>
        <end position="23"/>
    </location>
</feature>
<keyword evidence="5" id="KW-0175">Coiled coil</keyword>
<feature type="domain" description="Chromatin assembly factor 1 subunit A dimerization" evidence="7">
    <location>
        <begin position="519"/>
        <end position="585"/>
    </location>
</feature>
<evidence type="ECO:0000256" key="6">
    <source>
        <dbReference type="SAM" id="MobiDB-lite"/>
    </source>
</evidence>
<gene>
    <name evidence="9" type="ORF">V6N12_027327</name>
</gene>
<comment type="subcellular location">
    <subcellularLocation>
        <location evidence="1">Nucleus</location>
    </subcellularLocation>
</comment>
<feature type="compositionally biased region" description="Acidic residues" evidence="6">
    <location>
        <begin position="554"/>
        <end position="570"/>
    </location>
</feature>
<accession>A0ABR2DUD6</accession>
<evidence type="ECO:0000256" key="5">
    <source>
        <dbReference type="SAM" id="Coils"/>
    </source>
</evidence>
<feature type="region of interest" description="Disordered" evidence="6">
    <location>
        <begin position="835"/>
        <end position="862"/>
    </location>
</feature>
<reference evidence="9 10" key="1">
    <citation type="journal article" date="2024" name="G3 (Bethesda)">
        <title>Genome assembly of Hibiscus sabdariffa L. provides insights into metabolisms of medicinal natural products.</title>
        <authorList>
            <person name="Kim T."/>
        </authorList>
    </citation>
    <scope>NUCLEOTIDE SEQUENCE [LARGE SCALE GENOMIC DNA]</scope>
    <source>
        <strain evidence="9">TK-2024</strain>
        <tissue evidence="9">Old leaves</tissue>
    </source>
</reference>
<comment type="caution">
    <text evidence="9">The sequence shown here is derived from an EMBL/GenBank/DDBJ whole genome shotgun (WGS) entry which is preliminary data.</text>
</comment>
<evidence type="ECO:0000313" key="9">
    <source>
        <dbReference type="EMBL" id="KAK8546550.1"/>
    </source>
</evidence>
<evidence type="ECO:0000313" key="10">
    <source>
        <dbReference type="Proteomes" id="UP001472677"/>
    </source>
</evidence>
<protein>
    <recommendedName>
        <fullName evidence="11">Chromatin assembly factor 1 subunit FAS1</fullName>
    </recommendedName>
</protein>
<feature type="compositionally biased region" description="Basic residues" evidence="6">
    <location>
        <begin position="24"/>
        <end position="34"/>
    </location>
</feature>
<keyword evidence="10" id="KW-1185">Reference proteome</keyword>
<evidence type="ECO:0000259" key="8">
    <source>
        <dbReference type="Pfam" id="PF21796"/>
    </source>
</evidence>
<feature type="domain" description="Chromatin assembly factor 1 subunit Cac1-like C-terminal" evidence="8">
    <location>
        <begin position="747"/>
        <end position="797"/>
    </location>
</feature>
<feature type="region of interest" description="Disordered" evidence="6">
    <location>
        <begin position="320"/>
        <end position="364"/>
    </location>
</feature>
<proteinExistence type="predicted"/>
<dbReference type="Pfam" id="PF21796">
    <property type="entry name" value="Cac1_C"/>
    <property type="match status" value="1"/>
</dbReference>
<dbReference type="Pfam" id="PF12253">
    <property type="entry name" value="CAF1A_dimeriz"/>
    <property type="match status" value="1"/>
</dbReference>
<sequence length="862" mass="97941">MAASVPIIDVDDDPKALKMDGHDQHKRGQKRKRASWVSETLSGEQREAQIKGLEQEMEGLFGCYREMMEHRSGFGMGYDMASVDSGCALNSVVAVLMEESELPLSKLVDAIHEKVKDKMGNVSSAAVKSAVLLVGQRVKYGLGNEEADVLEDDTHSSLWCWETRDAKLIPKAERVTIKARRTCRKKINERITAVSAMLTLLQKPENGKSYKHDFMKASEKLAKVLSEVDIRVLMSNMLQKTDAEMAEKEAKRGEKLLMKQLERTKREIEKEKKKVDRELQKEKLQNDSDSVGYVICSHNTFYFVDFHDHSLFQEKVKKRLQGEAEKDEKRREREEAEMRKQLQKQQEEAQREQRRREKEEAELKKKLSVQKQASVMERFLKKCKTSPPQIEEMTKPTIYSPPTEKIENVPETITLSMDRALSSKEANTDDLRKLHLSSWRHLGSSLRSNQKQCWGMRMKPKRELFKELKLTANKGLSHDDSSVKMLADGWEEHNSDDRSCHNDADVSAHDVKKCCVRKQLLQFDKSNRPAFYGIWPKKSNVVRPRCPWRKDPDLDYDVDSDEEWEEEEPGESLSDCDKDEEEETGEGCSKADDEDESEDGFFVPDGYLSENEGVEVDRMESDVPVVETQTSHISEQDMQNEEFGALLRQQKYLNSLTEHALRKNQPLIILNLLHEKASLQMVEDLNGTPKLEQTCLQALSMRAYPFGSSVEISIDSVEQGNQEACMSSGKAGATPALSVVPIPDSDLPLIVSTIQSCSHGIRRLLESLQEKFPSIPKSQLKEKVREISDFSDNRWQVKKEILVKLGMPISPEKGGGSGHTKSIAAFFSKRCLPPADKRSSIETSPPQLLKPGSAAQEQLNHA</sequence>
<evidence type="ECO:0000256" key="3">
    <source>
        <dbReference type="ARBA" id="ARBA00023204"/>
    </source>
</evidence>
<evidence type="ECO:0008006" key="11">
    <source>
        <dbReference type="Google" id="ProtNLM"/>
    </source>
</evidence>
<name>A0ABR2DUD6_9ROSI</name>
<dbReference type="InterPro" id="IPR048800">
    <property type="entry name" value="Cac1-like_C"/>
</dbReference>
<evidence type="ECO:0000259" key="7">
    <source>
        <dbReference type="Pfam" id="PF12253"/>
    </source>
</evidence>
<evidence type="ECO:0000256" key="4">
    <source>
        <dbReference type="ARBA" id="ARBA00023242"/>
    </source>
</evidence>
<dbReference type="PANTHER" id="PTHR15272:SF0">
    <property type="entry name" value="CHROMATIN ASSEMBLY FACTOR 1 SUBUNIT A"/>
    <property type="match status" value="1"/>
</dbReference>
<organism evidence="9 10">
    <name type="scientific">Hibiscus sabdariffa</name>
    <name type="common">roselle</name>
    <dbReference type="NCBI Taxonomy" id="183260"/>
    <lineage>
        <taxon>Eukaryota</taxon>
        <taxon>Viridiplantae</taxon>
        <taxon>Streptophyta</taxon>
        <taxon>Embryophyta</taxon>
        <taxon>Tracheophyta</taxon>
        <taxon>Spermatophyta</taxon>
        <taxon>Magnoliopsida</taxon>
        <taxon>eudicotyledons</taxon>
        <taxon>Gunneridae</taxon>
        <taxon>Pentapetalae</taxon>
        <taxon>rosids</taxon>
        <taxon>malvids</taxon>
        <taxon>Malvales</taxon>
        <taxon>Malvaceae</taxon>
        <taxon>Malvoideae</taxon>
        <taxon>Hibiscus</taxon>
    </lineage>
</organism>
<evidence type="ECO:0000256" key="2">
    <source>
        <dbReference type="ARBA" id="ARBA00022763"/>
    </source>
</evidence>
<feature type="region of interest" description="Disordered" evidence="6">
    <location>
        <begin position="551"/>
        <end position="606"/>
    </location>
</feature>
<keyword evidence="4" id="KW-0539">Nucleus</keyword>
<dbReference type="PANTHER" id="PTHR15272">
    <property type="entry name" value="CHROMATIN ASSEMBLY FACTOR 1 SUBUNIT A CAF-1 SUBUNIT A"/>
    <property type="match status" value="1"/>
</dbReference>
<keyword evidence="2" id="KW-0227">DNA damage</keyword>
<dbReference type="InterPro" id="IPR022043">
    <property type="entry name" value="CAF1A_DD"/>
</dbReference>
<dbReference type="Proteomes" id="UP001472677">
    <property type="component" value="Unassembled WGS sequence"/>
</dbReference>
<feature type="region of interest" description="Disordered" evidence="6">
    <location>
        <begin position="12"/>
        <end position="40"/>
    </location>
</feature>